<dbReference type="PANTHER" id="PTHR11306:SF68">
    <property type="entry name" value="NPC INTRACELLULAR CHOLESTEROL TRANSPORTER 2"/>
    <property type="match status" value="1"/>
</dbReference>
<keyword evidence="7" id="KW-1185">Reference proteome</keyword>
<dbReference type="CDD" id="cd00916">
    <property type="entry name" value="Npc2_like"/>
    <property type="match status" value="1"/>
</dbReference>
<dbReference type="SMART" id="SM00737">
    <property type="entry name" value="ML"/>
    <property type="match status" value="1"/>
</dbReference>
<evidence type="ECO:0000313" key="7">
    <source>
        <dbReference type="Proteomes" id="UP000694920"/>
    </source>
</evidence>
<dbReference type="SUPFAM" id="SSF81296">
    <property type="entry name" value="E set domains"/>
    <property type="match status" value="1"/>
</dbReference>
<gene>
    <name evidence="8" type="primary">LOC107272710</name>
</gene>
<organism evidence="7 8">
    <name type="scientific">Cephus cinctus</name>
    <name type="common">Wheat stem sawfly</name>
    <dbReference type="NCBI Taxonomy" id="211228"/>
    <lineage>
        <taxon>Eukaryota</taxon>
        <taxon>Metazoa</taxon>
        <taxon>Ecdysozoa</taxon>
        <taxon>Arthropoda</taxon>
        <taxon>Hexapoda</taxon>
        <taxon>Insecta</taxon>
        <taxon>Pterygota</taxon>
        <taxon>Neoptera</taxon>
        <taxon>Endopterygota</taxon>
        <taxon>Hymenoptera</taxon>
        <taxon>Cephoidea</taxon>
        <taxon>Cephidae</taxon>
        <taxon>Cephus</taxon>
    </lineage>
</organism>
<dbReference type="Proteomes" id="UP000694920">
    <property type="component" value="Unplaced"/>
</dbReference>
<name>A0AAJ7CAA5_CEPCN</name>
<dbReference type="GO" id="GO:0032367">
    <property type="term" value="P:intracellular cholesterol transport"/>
    <property type="evidence" value="ECO:0007669"/>
    <property type="project" value="InterPro"/>
</dbReference>
<dbReference type="GO" id="GO:0005576">
    <property type="term" value="C:extracellular region"/>
    <property type="evidence" value="ECO:0007669"/>
    <property type="project" value="UniProtKB-SubCell"/>
</dbReference>
<dbReference type="Pfam" id="PF02221">
    <property type="entry name" value="E1_DerP2_DerF2"/>
    <property type="match status" value="1"/>
</dbReference>
<comment type="similarity">
    <text evidence="2">Belongs to the NPC2 family.</text>
</comment>
<dbReference type="PANTHER" id="PTHR11306">
    <property type="entry name" value="NIEMANN PICK TYPE C2 PROTEIN NPC2-RELATED"/>
    <property type="match status" value="1"/>
</dbReference>
<dbReference type="FunFam" id="2.60.40.770:FF:000001">
    <property type="entry name" value="NPC intracellular cholesterol transporter 2"/>
    <property type="match status" value="1"/>
</dbReference>
<dbReference type="InterPro" id="IPR039670">
    <property type="entry name" value="NPC2-like"/>
</dbReference>
<evidence type="ECO:0000313" key="8">
    <source>
        <dbReference type="RefSeq" id="XP_015605614.1"/>
    </source>
</evidence>
<sequence length="178" mass="19842">MNHVVLWKYFTASHSVHQFQLRIESYTGNMYTKILVVLLCIFALNNATFIDCGSKLGNFTQVSVTNCTETASTCNLRRGSNATIDIAFTIDRDISNVNTVVHGILMDIPVPFPIPNADACANSDSGITCPLQTGKLYNYKATLPIYKKYPKVSVTVKWELQDENKNDIICIFIPAKLV</sequence>
<keyword evidence="4" id="KW-0732">Signal</keyword>
<dbReference type="GeneID" id="107272710"/>
<dbReference type="RefSeq" id="XP_015605614.1">
    <property type="nucleotide sequence ID" value="XM_015750128.2"/>
</dbReference>
<keyword evidence="3" id="KW-0964">Secreted</keyword>
<feature type="domain" description="MD-2-related lipid-recognition" evidence="6">
    <location>
        <begin position="49"/>
        <end position="175"/>
    </location>
</feature>
<dbReference type="InterPro" id="IPR003172">
    <property type="entry name" value="ML_dom"/>
</dbReference>
<proteinExistence type="inferred from homology"/>
<accession>A0AAJ7CAA5</accession>
<comment type="subcellular location">
    <subcellularLocation>
        <location evidence="1">Secreted</location>
    </subcellularLocation>
</comment>
<dbReference type="InterPro" id="IPR014756">
    <property type="entry name" value="Ig_E-set"/>
</dbReference>
<evidence type="ECO:0000256" key="2">
    <source>
        <dbReference type="ARBA" id="ARBA00006370"/>
    </source>
</evidence>
<keyword evidence="5" id="KW-1015">Disulfide bond</keyword>
<evidence type="ECO:0000256" key="4">
    <source>
        <dbReference type="ARBA" id="ARBA00022729"/>
    </source>
</evidence>
<dbReference type="AlphaFoldDB" id="A0AAJ7CAA5"/>
<dbReference type="InterPro" id="IPR033916">
    <property type="entry name" value="ML_Npc2-like"/>
</dbReference>
<dbReference type="GO" id="GO:0032934">
    <property type="term" value="F:sterol binding"/>
    <property type="evidence" value="ECO:0007669"/>
    <property type="project" value="InterPro"/>
</dbReference>
<dbReference type="KEGG" id="ccin:107272710"/>
<evidence type="ECO:0000256" key="3">
    <source>
        <dbReference type="ARBA" id="ARBA00022525"/>
    </source>
</evidence>
<reference evidence="8" key="1">
    <citation type="submission" date="2025-08" db="UniProtKB">
        <authorList>
            <consortium name="RefSeq"/>
        </authorList>
    </citation>
    <scope>IDENTIFICATION</scope>
</reference>
<evidence type="ECO:0000256" key="5">
    <source>
        <dbReference type="ARBA" id="ARBA00023157"/>
    </source>
</evidence>
<protein>
    <submittedName>
        <fullName evidence="8">NPC intracellular cholesterol transporter 2 homolog a isoform X1</fullName>
    </submittedName>
</protein>
<dbReference type="Gene3D" id="2.60.40.770">
    <property type="match status" value="1"/>
</dbReference>
<evidence type="ECO:0000256" key="1">
    <source>
        <dbReference type="ARBA" id="ARBA00004613"/>
    </source>
</evidence>
<evidence type="ECO:0000259" key="6">
    <source>
        <dbReference type="SMART" id="SM00737"/>
    </source>
</evidence>